<reference evidence="1 2" key="1">
    <citation type="submission" date="2018-10" db="EMBL/GenBank/DDBJ databases">
        <title>A high-quality apple genome assembly.</title>
        <authorList>
            <person name="Hu J."/>
        </authorList>
    </citation>
    <scope>NUCLEOTIDE SEQUENCE [LARGE SCALE GENOMIC DNA]</scope>
    <source>
        <strain evidence="2">cv. HFTH1</strain>
        <tissue evidence="1">Young leaf</tissue>
    </source>
</reference>
<dbReference type="AlphaFoldDB" id="A0A498IHB6"/>
<keyword evidence="2" id="KW-1185">Reference proteome</keyword>
<proteinExistence type="predicted"/>
<sequence>MDDDIQKAASIENKVKVHTYGYEVSRMLLDLETTVAEVLTNQELHVTVYQQGVLSLNIIMVSEYTTKTSAEQICMIPWQI</sequence>
<name>A0A498IHB6_MALDO</name>
<comment type="caution">
    <text evidence="1">The sequence shown here is derived from an EMBL/GenBank/DDBJ whole genome shotgun (WGS) entry which is preliminary data.</text>
</comment>
<protein>
    <submittedName>
        <fullName evidence="1">Uncharacterized protein</fullName>
    </submittedName>
</protein>
<evidence type="ECO:0000313" key="2">
    <source>
        <dbReference type="Proteomes" id="UP000290289"/>
    </source>
</evidence>
<organism evidence="1 2">
    <name type="scientific">Malus domestica</name>
    <name type="common">Apple</name>
    <name type="synonym">Pyrus malus</name>
    <dbReference type="NCBI Taxonomy" id="3750"/>
    <lineage>
        <taxon>Eukaryota</taxon>
        <taxon>Viridiplantae</taxon>
        <taxon>Streptophyta</taxon>
        <taxon>Embryophyta</taxon>
        <taxon>Tracheophyta</taxon>
        <taxon>Spermatophyta</taxon>
        <taxon>Magnoliopsida</taxon>
        <taxon>eudicotyledons</taxon>
        <taxon>Gunneridae</taxon>
        <taxon>Pentapetalae</taxon>
        <taxon>rosids</taxon>
        <taxon>fabids</taxon>
        <taxon>Rosales</taxon>
        <taxon>Rosaceae</taxon>
        <taxon>Amygdaloideae</taxon>
        <taxon>Maleae</taxon>
        <taxon>Malus</taxon>
    </lineage>
</organism>
<dbReference type="EMBL" id="RDQH01000338">
    <property type="protein sequence ID" value="RXH82479.1"/>
    <property type="molecule type" value="Genomic_DNA"/>
</dbReference>
<evidence type="ECO:0000313" key="1">
    <source>
        <dbReference type="EMBL" id="RXH82479.1"/>
    </source>
</evidence>
<accession>A0A498IHB6</accession>
<gene>
    <name evidence="1" type="ORF">DVH24_036820</name>
</gene>
<dbReference type="Proteomes" id="UP000290289">
    <property type="component" value="Chromosome 12"/>
</dbReference>